<dbReference type="Proteomes" id="UP000737555">
    <property type="component" value="Unassembled WGS sequence"/>
</dbReference>
<dbReference type="Proteomes" id="UP000069850">
    <property type="component" value="Chromosome 1"/>
</dbReference>
<dbReference type="OMA" id="CANDLAM"/>
<evidence type="ECO:0008006" key="4">
    <source>
        <dbReference type="Google" id="ProtNLM"/>
    </source>
</evidence>
<protein>
    <recommendedName>
        <fullName evidence="4">RNase III domain-containing protein</fullName>
    </recommendedName>
</protein>
<dbReference type="GeneID" id="27138782"/>
<dbReference type="RefSeq" id="WP_014868419.1">
    <property type="nucleotide sequence ID" value="NZ_DAIMMY010000062.1"/>
</dbReference>
<dbReference type="EMBL" id="JABMJE010000023">
    <property type="protein sequence ID" value="NQS77630.1"/>
    <property type="molecule type" value="Genomic_DNA"/>
</dbReference>
<reference evidence="2" key="2">
    <citation type="submission" date="2020-05" db="EMBL/GenBank/DDBJ databases">
        <title>The first insight into the ecology of ammonia-tolerant syntrophic propionate oxidizing bacteria.</title>
        <authorList>
            <person name="Singh A."/>
            <person name="Schnurer A."/>
            <person name="Westerholm M."/>
        </authorList>
    </citation>
    <scope>NUCLEOTIDE SEQUENCE</scope>
    <source>
        <strain evidence="2">MAG54</strain>
    </source>
</reference>
<name>A0A110BIY3_9EURY</name>
<reference evidence="1 3" key="1">
    <citation type="submission" date="2016-01" db="EMBL/GenBank/DDBJ databases">
        <authorList>
            <person name="Manzoor S."/>
        </authorList>
    </citation>
    <scope>NUCLEOTIDE SEQUENCE [LARGE SCALE GENOMIC DNA]</scope>
    <source>
        <strain evidence="1">Methanoculleus sp MAB1</strain>
    </source>
</reference>
<dbReference type="AlphaFoldDB" id="A0A110BIY3"/>
<proteinExistence type="predicted"/>
<evidence type="ECO:0000313" key="3">
    <source>
        <dbReference type="Proteomes" id="UP000069850"/>
    </source>
</evidence>
<evidence type="ECO:0000313" key="2">
    <source>
        <dbReference type="EMBL" id="NQS77630.1"/>
    </source>
</evidence>
<accession>A0A110BIY3</accession>
<dbReference type="KEGG" id="mema:MMAB1_3395"/>
<dbReference type="OrthoDB" id="107108at2157"/>
<evidence type="ECO:0000313" key="1">
    <source>
        <dbReference type="EMBL" id="CVK34608.1"/>
    </source>
</evidence>
<dbReference type="EMBL" id="LT158599">
    <property type="protein sequence ID" value="CVK34608.1"/>
    <property type="molecule type" value="Genomic_DNA"/>
</dbReference>
<sequence length="219" mass="24370">MTYEYGPPSCPIEETLMAIQEGLMREYRAELLPAHRRSSRRTRRLRRIRGWSRETGRLVSGIGRVKRETLPRIERDTGHTFRDQDGLLRILMDNSTRRLFFGILTGFPEDALPVPAKDLDMLGRFPDDARALALIGDVTLRLKVLPGPHAEVAGLAALSDRWELHESKLGLECRHRPTGDDLAQEKETLAGAVLGLLYVEGGIDALRAAVPLLACGPTG</sequence>
<organism evidence="1 3">
    <name type="scientific">Methanoculleus bourgensis</name>
    <dbReference type="NCBI Taxonomy" id="83986"/>
    <lineage>
        <taxon>Archaea</taxon>
        <taxon>Methanobacteriati</taxon>
        <taxon>Methanobacteriota</taxon>
        <taxon>Stenosarchaea group</taxon>
        <taxon>Methanomicrobia</taxon>
        <taxon>Methanomicrobiales</taxon>
        <taxon>Methanomicrobiaceae</taxon>
        <taxon>Methanoculleus</taxon>
    </lineage>
</organism>
<dbReference type="GeneID" id="13354563"/>
<gene>
    <name evidence="2" type="ORF">HQQ74_02745</name>
    <name evidence="1" type="ORF">MMAB1_3395</name>
</gene>